<evidence type="ECO:0000256" key="8">
    <source>
        <dbReference type="ARBA" id="ARBA00022841"/>
    </source>
</evidence>
<dbReference type="InterPro" id="IPR051085">
    <property type="entry name" value="MB_O-acyltransferase"/>
</dbReference>
<evidence type="ECO:0000256" key="10">
    <source>
        <dbReference type="ARBA" id="ARBA00023136"/>
    </source>
</evidence>
<feature type="transmembrane region" description="Helical" evidence="13">
    <location>
        <begin position="121"/>
        <end position="139"/>
    </location>
</feature>
<dbReference type="Pfam" id="PF03062">
    <property type="entry name" value="MBOAT"/>
    <property type="match status" value="1"/>
</dbReference>
<dbReference type="GO" id="GO:0005886">
    <property type="term" value="C:plasma membrane"/>
    <property type="evidence" value="ECO:0007669"/>
    <property type="project" value="UniProtKB-SubCell"/>
</dbReference>
<keyword evidence="7 13" id="KW-0812">Transmembrane</keyword>
<dbReference type="PIRSF" id="PIRSF016636">
    <property type="entry name" value="AlgI_DltB"/>
    <property type="match status" value="1"/>
</dbReference>
<keyword evidence="8" id="KW-0016">Alginate biosynthesis</keyword>
<evidence type="ECO:0000256" key="13">
    <source>
        <dbReference type="SAM" id="Phobius"/>
    </source>
</evidence>
<keyword evidence="11" id="KW-0012">Acyltransferase</keyword>
<protein>
    <recommendedName>
        <fullName evidence="4">Probable alginate O-acetylase AlgI</fullName>
    </recommendedName>
    <alternativeName>
        <fullName evidence="12">Alginate biosynthesis protein AlgI</fullName>
    </alternativeName>
</protein>
<name>A0A7X7R7V2_9RHOO</name>
<dbReference type="GO" id="GO:0016746">
    <property type="term" value="F:acyltransferase activity"/>
    <property type="evidence" value="ECO:0007669"/>
    <property type="project" value="UniProtKB-KW"/>
</dbReference>
<evidence type="ECO:0000256" key="11">
    <source>
        <dbReference type="ARBA" id="ARBA00023315"/>
    </source>
</evidence>
<feature type="non-terminal residue" evidence="14">
    <location>
        <position position="297"/>
    </location>
</feature>
<keyword evidence="6" id="KW-0808">Transferase</keyword>
<sequence>MLFNSYEFLFLFLPLTLAVYFAVARRGQEPALAWLVIASLFFYGWWNPAYLPLLLLSMVVNFGFGSLLSQAHRQKKPRAGRIWLTIGIAFNLGLLGYYKYANFTVNSINAIVDTQFHLQTIVLPLAISFFTFQQIAYLVDALNGITKEYRFTHYALFVTFFPQLIAGPIVHHRDMLPQFMHGGALTPRVQNIAIGLSILALGLFKKTVLADGVAQYATPVFSAAAAGEPLSFFVAWGGALAYTFQLYFDFSGYSDMALGAARLFGIRLPVNFHSPYKATNIVEFWRRWHMTLSTFLR</sequence>
<feature type="transmembrane region" description="Helical" evidence="13">
    <location>
        <begin position="82"/>
        <end position="101"/>
    </location>
</feature>
<gene>
    <name evidence="14" type="ORF">GX576_04810</name>
</gene>
<comment type="pathway">
    <text evidence="2">Glycan biosynthesis; alginate biosynthesis.</text>
</comment>
<dbReference type="PANTHER" id="PTHR13285">
    <property type="entry name" value="ACYLTRANSFERASE"/>
    <property type="match status" value="1"/>
</dbReference>
<dbReference type="AlphaFoldDB" id="A0A7X7R7V2"/>
<evidence type="ECO:0000256" key="6">
    <source>
        <dbReference type="ARBA" id="ARBA00022679"/>
    </source>
</evidence>
<dbReference type="InterPro" id="IPR024194">
    <property type="entry name" value="Ac/AlaTfrase_AlgI/DltB"/>
</dbReference>
<evidence type="ECO:0000313" key="14">
    <source>
        <dbReference type="EMBL" id="NLF53713.1"/>
    </source>
</evidence>
<dbReference type="InterPro" id="IPR004299">
    <property type="entry name" value="MBOAT_fam"/>
</dbReference>
<evidence type="ECO:0000256" key="9">
    <source>
        <dbReference type="ARBA" id="ARBA00022989"/>
    </source>
</evidence>
<evidence type="ECO:0000256" key="5">
    <source>
        <dbReference type="ARBA" id="ARBA00022475"/>
    </source>
</evidence>
<feature type="transmembrane region" description="Helical" evidence="13">
    <location>
        <begin position="230"/>
        <end position="248"/>
    </location>
</feature>
<evidence type="ECO:0000313" key="15">
    <source>
        <dbReference type="Proteomes" id="UP000536534"/>
    </source>
</evidence>
<dbReference type="InterPro" id="IPR028362">
    <property type="entry name" value="AlgI"/>
</dbReference>
<comment type="similarity">
    <text evidence="3">Belongs to the membrane-bound acyltransferase family.</text>
</comment>
<reference evidence="14 15" key="1">
    <citation type="journal article" date="2020" name="Biotechnol. Biofuels">
        <title>New insights from the biogas microbiome by comprehensive genome-resolved metagenomics of nearly 1600 species originating from multiple anaerobic digesters.</title>
        <authorList>
            <person name="Campanaro S."/>
            <person name="Treu L."/>
            <person name="Rodriguez-R L.M."/>
            <person name="Kovalovszki A."/>
            <person name="Ziels R.M."/>
            <person name="Maus I."/>
            <person name="Zhu X."/>
            <person name="Kougias P.G."/>
            <person name="Basile A."/>
            <person name="Luo G."/>
            <person name="Schluter A."/>
            <person name="Konstantinidis K.T."/>
            <person name="Angelidaki I."/>
        </authorList>
    </citation>
    <scope>NUCLEOTIDE SEQUENCE [LARGE SCALE GENOMIC DNA]</scope>
    <source>
        <strain evidence="14">AS06rmzACSIP_256</strain>
    </source>
</reference>
<evidence type="ECO:0000256" key="1">
    <source>
        <dbReference type="ARBA" id="ARBA00004651"/>
    </source>
</evidence>
<dbReference type="Proteomes" id="UP000536534">
    <property type="component" value="Unassembled WGS sequence"/>
</dbReference>
<comment type="caution">
    <text evidence="14">The sequence shown here is derived from an EMBL/GenBank/DDBJ whole genome shotgun (WGS) entry which is preliminary data.</text>
</comment>
<organism evidence="14 15">
    <name type="scientific">Thauera phenolivorans</name>
    <dbReference type="NCBI Taxonomy" id="1792543"/>
    <lineage>
        <taxon>Bacteria</taxon>
        <taxon>Pseudomonadati</taxon>
        <taxon>Pseudomonadota</taxon>
        <taxon>Betaproteobacteria</taxon>
        <taxon>Rhodocyclales</taxon>
        <taxon>Zoogloeaceae</taxon>
        <taxon>Thauera</taxon>
    </lineage>
</organism>
<feature type="transmembrane region" description="Helical" evidence="13">
    <location>
        <begin position="151"/>
        <end position="170"/>
    </location>
</feature>
<evidence type="ECO:0000256" key="4">
    <source>
        <dbReference type="ARBA" id="ARBA00016084"/>
    </source>
</evidence>
<dbReference type="EMBL" id="JAAYYV010000124">
    <property type="protein sequence ID" value="NLF53713.1"/>
    <property type="molecule type" value="Genomic_DNA"/>
</dbReference>
<evidence type="ECO:0000256" key="12">
    <source>
        <dbReference type="ARBA" id="ARBA00031030"/>
    </source>
</evidence>
<proteinExistence type="inferred from homology"/>
<evidence type="ECO:0000256" key="7">
    <source>
        <dbReference type="ARBA" id="ARBA00022692"/>
    </source>
</evidence>
<dbReference type="PIRSF" id="PIRSF500217">
    <property type="entry name" value="AlgI"/>
    <property type="match status" value="1"/>
</dbReference>
<feature type="transmembrane region" description="Helical" evidence="13">
    <location>
        <begin position="30"/>
        <end position="46"/>
    </location>
</feature>
<feature type="transmembrane region" description="Helical" evidence="13">
    <location>
        <begin position="52"/>
        <end position="70"/>
    </location>
</feature>
<keyword evidence="5" id="KW-1003">Cell membrane</keyword>
<dbReference type="GO" id="GO:0042121">
    <property type="term" value="P:alginic acid biosynthetic process"/>
    <property type="evidence" value="ECO:0007669"/>
    <property type="project" value="UniProtKB-KW"/>
</dbReference>
<accession>A0A7X7R7V2</accession>
<comment type="subcellular location">
    <subcellularLocation>
        <location evidence="1">Cell membrane</location>
        <topology evidence="1">Multi-pass membrane protein</topology>
    </subcellularLocation>
</comment>
<keyword evidence="9 13" id="KW-1133">Transmembrane helix</keyword>
<dbReference type="PANTHER" id="PTHR13285:SF23">
    <property type="entry name" value="TEICHOIC ACID D-ALANYLTRANSFERASE"/>
    <property type="match status" value="1"/>
</dbReference>
<keyword evidence="10 13" id="KW-0472">Membrane</keyword>
<feature type="transmembrane region" description="Helical" evidence="13">
    <location>
        <begin position="6"/>
        <end position="23"/>
    </location>
</feature>
<evidence type="ECO:0000256" key="2">
    <source>
        <dbReference type="ARBA" id="ARBA00005182"/>
    </source>
</evidence>
<evidence type="ECO:0000256" key="3">
    <source>
        <dbReference type="ARBA" id="ARBA00010323"/>
    </source>
</evidence>